<gene>
    <name evidence="2" type="primary">X975_25666</name>
    <name evidence="2" type="ORF">TNCT_587881</name>
</gene>
<dbReference type="Pfam" id="PF13843">
    <property type="entry name" value="DDE_Tnp_1_7"/>
    <property type="match status" value="1"/>
</dbReference>
<name>A0A8X6H9D5_TRICU</name>
<keyword evidence="3" id="KW-1185">Reference proteome</keyword>
<sequence length="104" mass="12053">MCASWLDSKEVMMLSNYHEAKYAKVNHTMKVGSKEDFKCPLAIELCNKIMGGIDLTEQMANVYDLNRKSCKWWRKKKLLLPIDERSGQFMDCVLRTQTSKNSIS</sequence>
<comment type="caution">
    <text evidence="2">The sequence shown here is derived from an EMBL/GenBank/DDBJ whole genome shotgun (WGS) entry which is preliminary data.</text>
</comment>
<protein>
    <submittedName>
        <fullName evidence="2">Rho guanine nucleotide exchange factor 10-like protein</fullName>
    </submittedName>
</protein>
<dbReference type="EMBL" id="BMAO01007953">
    <property type="protein sequence ID" value="GFR19696.1"/>
    <property type="molecule type" value="Genomic_DNA"/>
</dbReference>
<dbReference type="Proteomes" id="UP000887116">
    <property type="component" value="Unassembled WGS sequence"/>
</dbReference>
<evidence type="ECO:0000313" key="2">
    <source>
        <dbReference type="EMBL" id="GFR19696.1"/>
    </source>
</evidence>
<dbReference type="OrthoDB" id="6152074at2759"/>
<reference evidence="2" key="1">
    <citation type="submission" date="2020-07" db="EMBL/GenBank/DDBJ databases">
        <title>Multicomponent nature underlies the extraordinary mechanical properties of spider dragline silk.</title>
        <authorList>
            <person name="Kono N."/>
            <person name="Nakamura H."/>
            <person name="Mori M."/>
            <person name="Yoshida Y."/>
            <person name="Ohtoshi R."/>
            <person name="Malay A.D."/>
            <person name="Moran D.A.P."/>
            <person name="Tomita M."/>
            <person name="Numata K."/>
            <person name="Arakawa K."/>
        </authorList>
    </citation>
    <scope>NUCLEOTIDE SEQUENCE</scope>
</reference>
<accession>A0A8X6H9D5</accession>
<organism evidence="2 3">
    <name type="scientific">Trichonephila clavata</name>
    <name type="common">Joro spider</name>
    <name type="synonym">Nephila clavata</name>
    <dbReference type="NCBI Taxonomy" id="2740835"/>
    <lineage>
        <taxon>Eukaryota</taxon>
        <taxon>Metazoa</taxon>
        <taxon>Ecdysozoa</taxon>
        <taxon>Arthropoda</taxon>
        <taxon>Chelicerata</taxon>
        <taxon>Arachnida</taxon>
        <taxon>Araneae</taxon>
        <taxon>Araneomorphae</taxon>
        <taxon>Entelegynae</taxon>
        <taxon>Araneoidea</taxon>
        <taxon>Nephilidae</taxon>
        <taxon>Trichonephila</taxon>
    </lineage>
</organism>
<feature type="domain" description="PiggyBac transposable element-derived protein" evidence="1">
    <location>
        <begin position="1"/>
        <end position="75"/>
    </location>
</feature>
<dbReference type="InterPro" id="IPR029526">
    <property type="entry name" value="PGBD"/>
</dbReference>
<dbReference type="AlphaFoldDB" id="A0A8X6H9D5"/>
<evidence type="ECO:0000259" key="1">
    <source>
        <dbReference type="Pfam" id="PF13843"/>
    </source>
</evidence>
<evidence type="ECO:0000313" key="3">
    <source>
        <dbReference type="Proteomes" id="UP000887116"/>
    </source>
</evidence>
<proteinExistence type="predicted"/>